<keyword evidence="2" id="KW-1185">Reference proteome</keyword>
<accession>A0AAD4BQR4</accession>
<evidence type="ECO:0000313" key="2">
    <source>
        <dbReference type="Proteomes" id="UP001194468"/>
    </source>
</evidence>
<dbReference type="EMBL" id="WHUW01000020">
    <property type="protein sequence ID" value="KAF8436880.1"/>
    <property type="molecule type" value="Genomic_DNA"/>
</dbReference>
<reference evidence="1" key="2">
    <citation type="journal article" date="2020" name="Nat. Commun.">
        <title>Large-scale genome sequencing of mycorrhizal fungi provides insights into the early evolution of symbiotic traits.</title>
        <authorList>
            <person name="Miyauchi S."/>
            <person name="Kiss E."/>
            <person name="Kuo A."/>
            <person name="Drula E."/>
            <person name="Kohler A."/>
            <person name="Sanchez-Garcia M."/>
            <person name="Morin E."/>
            <person name="Andreopoulos B."/>
            <person name="Barry K.W."/>
            <person name="Bonito G."/>
            <person name="Buee M."/>
            <person name="Carver A."/>
            <person name="Chen C."/>
            <person name="Cichocki N."/>
            <person name="Clum A."/>
            <person name="Culley D."/>
            <person name="Crous P.W."/>
            <person name="Fauchery L."/>
            <person name="Girlanda M."/>
            <person name="Hayes R.D."/>
            <person name="Keri Z."/>
            <person name="LaButti K."/>
            <person name="Lipzen A."/>
            <person name="Lombard V."/>
            <person name="Magnuson J."/>
            <person name="Maillard F."/>
            <person name="Murat C."/>
            <person name="Nolan M."/>
            <person name="Ohm R.A."/>
            <person name="Pangilinan J."/>
            <person name="Pereira M.F."/>
            <person name="Perotto S."/>
            <person name="Peter M."/>
            <person name="Pfister S."/>
            <person name="Riley R."/>
            <person name="Sitrit Y."/>
            <person name="Stielow J.B."/>
            <person name="Szollosi G."/>
            <person name="Zifcakova L."/>
            <person name="Stursova M."/>
            <person name="Spatafora J.W."/>
            <person name="Tedersoo L."/>
            <person name="Vaario L.M."/>
            <person name="Yamada A."/>
            <person name="Yan M."/>
            <person name="Wang P."/>
            <person name="Xu J."/>
            <person name="Bruns T."/>
            <person name="Baldrian P."/>
            <person name="Vilgalys R."/>
            <person name="Dunand C."/>
            <person name="Henrissat B."/>
            <person name="Grigoriev I.V."/>
            <person name="Hibbett D."/>
            <person name="Nagy L.G."/>
            <person name="Martin F.M."/>
        </authorList>
    </citation>
    <scope>NUCLEOTIDE SEQUENCE</scope>
    <source>
        <strain evidence="1">BED1</strain>
    </source>
</reference>
<name>A0AAD4BQR4_BOLED</name>
<sequence length="220" mass="24473">VPTRAHDKQSIAALPDPNYHPSTAVMVAQYCPSCSHHEDYRRPCLTQLSSTMPTMSECPTLKYSQPWVNTSQPSSCRLAQRVPSLHHRCRIVRTDPSSCRRTRRNTAFPPPPATCLRALSGRAGEKACAGCRGRQSCRNDVTIDVLLGFFGDKSEVFTNLARDGVKVLMLAKVEETISILKGWKDGDVVKGHCCVDRNIGSNFEAEHSLESRRMSRSNNE</sequence>
<proteinExistence type="predicted"/>
<organism evidence="1 2">
    <name type="scientific">Boletus edulis BED1</name>
    <dbReference type="NCBI Taxonomy" id="1328754"/>
    <lineage>
        <taxon>Eukaryota</taxon>
        <taxon>Fungi</taxon>
        <taxon>Dikarya</taxon>
        <taxon>Basidiomycota</taxon>
        <taxon>Agaricomycotina</taxon>
        <taxon>Agaricomycetes</taxon>
        <taxon>Agaricomycetidae</taxon>
        <taxon>Boletales</taxon>
        <taxon>Boletineae</taxon>
        <taxon>Boletaceae</taxon>
        <taxon>Boletoideae</taxon>
        <taxon>Boletus</taxon>
    </lineage>
</organism>
<comment type="caution">
    <text evidence="1">The sequence shown here is derived from an EMBL/GenBank/DDBJ whole genome shotgun (WGS) entry which is preliminary data.</text>
</comment>
<dbReference type="AlphaFoldDB" id="A0AAD4BQR4"/>
<evidence type="ECO:0000313" key="1">
    <source>
        <dbReference type="EMBL" id="KAF8436880.1"/>
    </source>
</evidence>
<gene>
    <name evidence="1" type="ORF">L210DRAFT_3547863</name>
</gene>
<dbReference type="Proteomes" id="UP001194468">
    <property type="component" value="Unassembled WGS sequence"/>
</dbReference>
<protein>
    <submittedName>
        <fullName evidence="1">Uncharacterized protein</fullName>
    </submittedName>
</protein>
<feature type="non-terminal residue" evidence="1">
    <location>
        <position position="220"/>
    </location>
</feature>
<reference evidence="1" key="1">
    <citation type="submission" date="2019-10" db="EMBL/GenBank/DDBJ databases">
        <authorList>
            <consortium name="DOE Joint Genome Institute"/>
            <person name="Kuo A."/>
            <person name="Miyauchi S."/>
            <person name="Kiss E."/>
            <person name="Drula E."/>
            <person name="Kohler A."/>
            <person name="Sanchez-Garcia M."/>
            <person name="Andreopoulos B."/>
            <person name="Barry K.W."/>
            <person name="Bonito G."/>
            <person name="Buee M."/>
            <person name="Carver A."/>
            <person name="Chen C."/>
            <person name="Cichocki N."/>
            <person name="Clum A."/>
            <person name="Culley D."/>
            <person name="Crous P.W."/>
            <person name="Fauchery L."/>
            <person name="Girlanda M."/>
            <person name="Hayes R."/>
            <person name="Keri Z."/>
            <person name="LaButti K."/>
            <person name="Lipzen A."/>
            <person name="Lombard V."/>
            <person name="Magnuson J."/>
            <person name="Maillard F."/>
            <person name="Morin E."/>
            <person name="Murat C."/>
            <person name="Nolan M."/>
            <person name="Ohm R."/>
            <person name="Pangilinan J."/>
            <person name="Pereira M."/>
            <person name="Perotto S."/>
            <person name="Peter M."/>
            <person name="Riley R."/>
            <person name="Sitrit Y."/>
            <person name="Stielow B."/>
            <person name="Szollosi G."/>
            <person name="Zifcakova L."/>
            <person name="Stursova M."/>
            <person name="Spatafora J.W."/>
            <person name="Tedersoo L."/>
            <person name="Vaario L.-M."/>
            <person name="Yamada A."/>
            <person name="Yan M."/>
            <person name="Wang P."/>
            <person name="Xu J."/>
            <person name="Bruns T."/>
            <person name="Baldrian P."/>
            <person name="Vilgalys R."/>
            <person name="Henrissat B."/>
            <person name="Grigoriev I.V."/>
            <person name="Hibbett D."/>
            <person name="Nagy L.G."/>
            <person name="Martin F.M."/>
        </authorList>
    </citation>
    <scope>NUCLEOTIDE SEQUENCE</scope>
    <source>
        <strain evidence="1">BED1</strain>
    </source>
</reference>